<feature type="transmembrane region" description="Helical" evidence="10">
    <location>
        <begin position="20"/>
        <end position="43"/>
    </location>
</feature>
<name>A0A8I6WWH1_HORVV</name>
<proteinExistence type="inferred from homology"/>
<feature type="transmembrane region" description="Helical" evidence="10">
    <location>
        <begin position="347"/>
        <end position="366"/>
    </location>
</feature>
<dbReference type="PROSITE" id="PS50850">
    <property type="entry name" value="MFS"/>
    <property type="match status" value="1"/>
</dbReference>
<feature type="transmembrane region" description="Helical" evidence="10">
    <location>
        <begin position="95"/>
        <end position="115"/>
    </location>
</feature>
<evidence type="ECO:0000259" key="11">
    <source>
        <dbReference type="PROSITE" id="PS50850"/>
    </source>
</evidence>
<dbReference type="Gene3D" id="1.20.1250.20">
    <property type="entry name" value="MFS general substrate transporter like domains"/>
    <property type="match status" value="1"/>
</dbReference>
<dbReference type="SMR" id="A0A8I6WWH1"/>
<evidence type="ECO:0000256" key="7">
    <source>
        <dbReference type="ARBA" id="ARBA00023136"/>
    </source>
</evidence>
<dbReference type="RefSeq" id="XP_044969167.1">
    <property type="nucleotide sequence ID" value="XM_045113232.1"/>
</dbReference>
<dbReference type="InterPro" id="IPR020846">
    <property type="entry name" value="MFS_dom"/>
</dbReference>
<reference evidence="12" key="3">
    <citation type="submission" date="2022-01" db="UniProtKB">
        <authorList>
            <consortium name="EnsemblPlants"/>
        </authorList>
    </citation>
    <scope>IDENTIFICATION</scope>
    <source>
        <strain evidence="12">subsp. vulgare</strain>
    </source>
</reference>
<dbReference type="KEGG" id="hvg:123429175"/>
<feature type="transmembrane region" description="Helical" evidence="10">
    <location>
        <begin position="409"/>
        <end position="432"/>
    </location>
</feature>
<comment type="similarity">
    <text evidence="9">Belongs to the major facilitator superfamily. Phosphate:H(+) symporter (TC 2.A.1.9) family.</text>
</comment>
<dbReference type="Gramene" id="HORVU.MOREX.r2.2HG0083790.1">
    <property type="protein sequence ID" value="HORVU.MOREX.r2.2HG0083790.1"/>
    <property type="gene ID" value="HORVU.MOREX.r2.2HG0083790"/>
</dbReference>
<dbReference type="GeneID" id="123429175"/>
<dbReference type="InterPro" id="IPR005828">
    <property type="entry name" value="MFS_sugar_transport-like"/>
</dbReference>
<reference evidence="12" key="2">
    <citation type="submission" date="2020-10" db="EMBL/GenBank/DDBJ databases">
        <authorList>
            <person name="Scholz U."/>
            <person name="Mascher M."/>
            <person name="Fiebig A."/>
        </authorList>
    </citation>
    <scope>NUCLEOTIDE SEQUENCE [LARGE SCALE GENOMIC DNA]</scope>
    <source>
        <strain evidence="12">cv. Morex</strain>
    </source>
</reference>
<accession>A0A8I6WWH1</accession>
<dbReference type="Proteomes" id="UP000011116">
    <property type="component" value="Chromosome 2H"/>
</dbReference>
<feature type="transmembrane region" description="Helical" evidence="10">
    <location>
        <begin position="277"/>
        <end position="296"/>
    </location>
</feature>
<dbReference type="AlphaFoldDB" id="A0A8I6WWH1"/>
<keyword evidence="4 10" id="KW-0812">Transmembrane</keyword>
<dbReference type="InterPro" id="IPR036259">
    <property type="entry name" value="MFS_trans_sf"/>
</dbReference>
<dbReference type="Gramene" id="HORVU.MOREX.r3.2HG0101660.1">
    <property type="protein sequence ID" value="HORVU.MOREX.r3.2HG0101660.1"/>
    <property type="gene ID" value="HORVU.MOREX.r3.2HG0101660"/>
</dbReference>
<sequence length="531" mass="58548">MARNQQLRVLQALDVARTQLYHFMAIVIAGMGFFTDAYDLFTISLVADLIVHRYYPDGRTGNYISVLINAVSLSGTIPGQLLFGWLGDKMGRKRIYGVTLLLMVFCSLASGFTFGKSTYKSVVVTLCFFRFWLGVSIGGDYPLSATIMSEYANKRTRGAFMAAVFAMQGFGNVAAGLVGMITSKAFDNSSPDNIDYVWRIVLMFGAVPALLTYYWRTKMPETARYTALIAKDAKMAASDMSAVLNMHIPPEEEDGINLTSEDQYGLFSSDFLHRHGLHLLGTTVCWFVLDVTFYSLNMFMKDIFTTVGLLDGHHDQVCKVNACQMARPPVTPGYRKSVNLFKRTSDITGLHTAIAAGCTLPGYFFAVAFIDRIGRIKIQLLGFTMMTAFQLCLAIPYDKWLECNNNKYGFAVLYGFIFFFANFGPNTTTFIVPAELFPARLRSTCHGISGAVGKIGAVLGVCAFSFLSCNFRVLLFLLVGCNLVGIVFTLLLPETKGKSLEEITGETEEGQTLDDEATVVNADDGIHVVPV</sequence>
<evidence type="ECO:0000256" key="4">
    <source>
        <dbReference type="ARBA" id="ARBA00022692"/>
    </source>
</evidence>
<dbReference type="SUPFAM" id="SSF103473">
    <property type="entry name" value="MFS general substrate transporter"/>
    <property type="match status" value="1"/>
</dbReference>
<feature type="transmembrane region" description="Helical" evidence="10">
    <location>
        <begin position="63"/>
        <end position="83"/>
    </location>
</feature>
<feature type="transmembrane region" description="Helical" evidence="10">
    <location>
        <begin position="444"/>
        <end position="467"/>
    </location>
</feature>
<keyword evidence="5" id="KW-0769">Symport</keyword>
<feature type="transmembrane region" description="Helical" evidence="10">
    <location>
        <begin position="196"/>
        <end position="215"/>
    </location>
</feature>
<dbReference type="GO" id="GO:0016020">
    <property type="term" value="C:membrane"/>
    <property type="evidence" value="ECO:0007669"/>
    <property type="project" value="UniProtKB-SubCell"/>
</dbReference>
<keyword evidence="2" id="KW-0813">Transport</keyword>
<dbReference type="GO" id="GO:0015293">
    <property type="term" value="F:symporter activity"/>
    <property type="evidence" value="ECO:0007669"/>
    <property type="project" value="UniProtKB-KW"/>
</dbReference>
<gene>
    <name evidence="12" type="primary">LOC123429175</name>
</gene>
<evidence type="ECO:0000256" key="9">
    <source>
        <dbReference type="ARBA" id="ARBA00044504"/>
    </source>
</evidence>
<dbReference type="GO" id="GO:0006817">
    <property type="term" value="P:phosphate ion transport"/>
    <property type="evidence" value="ECO:0007669"/>
    <property type="project" value="UniProtKB-KW"/>
</dbReference>
<evidence type="ECO:0000256" key="1">
    <source>
        <dbReference type="ARBA" id="ARBA00004141"/>
    </source>
</evidence>
<evidence type="ECO:0000256" key="8">
    <source>
        <dbReference type="ARBA" id="ARBA00032043"/>
    </source>
</evidence>
<dbReference type="OrthoDB" id="433512at2759"/>
<evidence type="ECO:0000256" key="6">
    <source>
        <dbReference type="ARBA" id="ARBA00022989"/>
    </source>
</evidence>
<evidence type="ECO:0000256" key="2">
    <source>
        <dbReference type="ARBA" id="ARBA00022448"/>
    </source>
</evidence>
<keyword evidence="13" id="KW-1185">Reference proteome</keyword>
<feature type="domain" description="Major facilitator superfamily (MFS) profile" evidence="11">
    <location>
        <begin position="25"/>
        <end position="497"/>
    </location>
</feature>
<feature type="transmembrane region" description="Helical" evidence="10">
    <location>
        <begin position="473"/>
        <end position="492"/>
    </location>
</feature>
<dbReference type="EnsemblPlants" id="HORVU.MOREX.r3.2HG0101660.1">
    <property type="protein sequence ID" value="HORVU.MOREX.r3.2HG0101660.1"/>
    <property type="gene ID" value="HORVU.MOREX.r3.2HG0101660"/>
</dbReference>
<keyword evidence="7 10" id="KW-0472">Membrane</keyword>
<reference evidence="13" key="1">
    <citation type="journal article" date="2012" name="Nature">
        <title>A physical, genetic and functional sequence assembly of the barley genome.</title>
        <authorList>
            <consortium name="The International Barley Genome Sequencing Consortium"/>
            <person name="Mayer K.F."/>
            <person name="Waugh R."/>
            <person name="Brown J.W."/>
            <person name="Schulman A."/>
            <person name="Langridge P."/>
            <person name="Platzer M."/>
            <person name="Fincher G.B."/>
            <person name="Muehlbauer G.J."/>
            <person name="Sato K."/>
            <person name="Close T.J."/>
            <person name="Wise R.P."/>
            <person name="Stein N."/>
        </authorList>
    </citation>
    <scope>NUCLEOTIDE SEQUENCE [LARGE SCALE GENOMIC DNA]</scope>
    <source>
        <strain evidence="13">cv. Morex</strain>
    </source>
</reference>
<dbReference type="Pfam" id="PF00083">
    <property type="entry name" value="Sugar_tr"/>
    <property type="match status" value="2"/>
</dbReference>
<protein>
    <recommendedName>
        <fullName evidence="8">H(+)/Pi cotransporter</fullName>
    </recommendedName>
</protein>
<feature type="transmembrane region" description="Helical" evidence="10">
    <location>
        <begin position="160"/>
        <end position="181"/>
    </location>
</feature>
<comment type="subcellular location">
    <subcellularLocation>
        <location evidence="1">Membrane</location>
        <topology evidence="1">Multi-pass membrane protein</topology>
    </subcellularLocation>
</comment>
<evidence type="ECO:0000313" key="13">
    <source>
        <dbReference type="Proteomes" id="UP000011116"/>
    </source>
</evidence>
<dbReference type="PANTHER" id="PTHR24064">
    <property type="entry name" value="SOLUTE CARRIER FAMILY 22 MEMBER"/>
    <property type="match status" value="1"/>
</dbReference>
<evidence type="ECO:0000313" key="12">
    <source>
        <dbReference type="EnsemblPlants" id="HORVU.MOREX.r3.2HG0101660.1"/>
    </source>
</evidence>
<evidence type="ECO:0000256" key="10">
    <source>
        <dbReference type="SAM" id="Phobius"/>
    </source>
</evidence>
<keyword evidence="3" id="KW-0592">Phosphate transport</keyword>
<evidence type="ECO:0000256" key="3">
    <source>
        <dbReference type="ARBA" id="ARBA00022592"/>
    </source>
</evidence>
<organism evidence="12 13">
    <name type="scientific">Hordeum vulgare subsp. vulgare</name>
    <name type="common">Domesticated barley</name>
    <dbReference type="NCBI Taxonomy" id="112509"/>
    <lineage>
        <taxon>Eukaryota</taxon>
        <taxon>Viridiplantae</taxon>
        <taxon>Streptophyta</taxon>
        <taxon>Embryophyta</taxon>
        <taxon>Tracheophyta</taxon>
        <taxon>Spermatophyta</taxon>
        <taxon>Magnoliopsida</taxon>
        <taxon>Liliopsida</taxon>
        <taxon>Poales</taxon>
        <taxon>Poaceae</taxon>
        <taxon>BOP clade</taxon>
        <taxon>Pooideae</taxon>
        <taxon>Triticodae</taxon>
        <taxon>Triticeae</taxon>
        <taxon>Hordeinae</taxon>
        <taxon>Hordeum</taxon>
    </lineage>
</organism>
<dbReference type="FunFam" id="1.20.1250.20:FF:000175">
    <property type="entry name" value="Inorganic phosphate transporter 1-6"/>
    <property type="match status" value="1"/>
</dbReference>
<keyword evidence="6 10" id="KW-1133">Transmembrane helix</keyword>
<dbReference type="CDD" id="cd17364">
    <property type="entry name" value="MFS_PhT"/>
    <property type="match status" value="1"/>
</dbReference>
<evidence type="ECO:0000256" key="5">
    <source>
        <dbReference type="ARBA" id="ARBA00022847"/>
    </source>
</evidence>